<dbReference type="RefSeq" id="WP_012349443.1">
    <property type="nucleotide sequence ID" value="NC_010525.1"/>
</dbReference>
<name>B1YA48_PYRNV</name>
<keyword evidence="1" id="KW-0472">Membrane</keyword>
<evidence type="ECO:0000313" key="2">
    <source>
        <dbReference type="EMBL" id="ACB39022.1"/>
    </source>
</evidence>
<dbReference type="Proteomes" id="UP000001694">
    <property type="component" value="Chromosome"/>
</dbReference>
<gene>
    <name evidence="2" type="ordered locus">Tneu_0064</name>
</gene>
<dbReference type="HOGENOM" id="CLU_227455_0_0_2"/>
<reference evidence="2" key="1">
    <citation type="submission" date="2008-03" db="EMBL/GenBank/DDBJ databases">
        <title>Complete sequence of Thermoproteus neutrophilus V24Sta.</title>
        <authorList>
            <consortium name="US DOE Joint Genome Institute"/>
            <person name="Copeland A."/>
            <person name="Lucas S."/>
            <person name="Lapidus A."/>
            <person name="Glavina del Rio T."/>
            <person name="Dalin E."/>
            <person name="Tice H."/>
            <person name="Bruce D."/>
            <person name="Goodwin L."/>
            <person name="Pitluck S."/>
            <person name="Sims D."/>
            <person name="Brettin T."/>
            <person name="Detter J.C."/>
            <person name="Han C."/>
            <person name="Kuske C.R."/>
            <person name="Schmutz J."/>
            <person name="Larimer F."/>
            <person name="Land M."/>
            <person name="Hauser L."/>
            <person name="Kyrpides N."/>
            <person name="Mikhailova N."/>
            <person name="Biddle J.F."/>
            <person name="Zhang Z."/>
            <person name="Fitz-Gibbon S.T."/>
            <person name="Lowe T.M."/>
            <person name="Saltikov C."/>
            <person name="House C.H."/>
            <person name="Richardson P."/>
        </authorList>
    </citation>
    <scope>NUCLEOTIDE SEQUENCE [LARGE SCALE GENOMIC DNA]</scope>
    <source>
        <strain evidence="2">V24Sta</strain>
    </source>
</reference>
<feature type="transmembrane region" description="Helical" evidence="1">
    <location>
        <begin position="2639"/>
        <end position="2660"/>
    </location>
</feature>
<organism evidence="2 3">
    <name type="scientific">Pyrobaculum neutrophilum (strain DSM 2338 / JCM 9278 / NBRC 100436 / V24Sta)</name>
    <name type="common">Thermoproteus neutrophilus</name>
    <dbReference type="NCBI Taxonomy" id="444157"/>
    <lineage>
        <taxon>Archaea</taxon>
        <taxon>Thermoproteota</taxon>
        <taxon>Thermoprotei</taxon>
        <taxon>Thermoproteales</taxon>
        <taxon>Thermoproteaceae</taxon>
        <taxon>Pyrobaculum</taxon>
    </lineage>
</organism>
<dbReference type="OrthoDB" id="30872at2157"/>
<evidence type="ECO:0000256" key="1">
    <source>
        <dbReference type="SAM" id="Phobius"/>
    </source>
</evidence>
<accession>B1YA48</accession>
<keyword evidence="3" id="KW-1185">Reference proteome</keyword>
<dbReference type="GeneID" id="6164688"/>
<dbReference type="eggNOG" id="arCOG03265">
    <property type="taxonomic scope" value="Archaea"/>
</dbReference>
<proteinExistence type="predicted"/>
<sequence length="2676" mass="293906">MHNKTRLLLLGLLLAVALPAMIYAQTQRGGGYVLPSTFNVVMQINDARAAYQLDPNYVLCNPWSKSLSNYPTYRFAAGKNFTLIIREIRQNPVYPPQFKDLRTSATANATGFVNFQISFPSGLNVTKPSDWYVAIVVEWPRPGYYFLIYNKTFTNTPLIDVLGNLTGRPDLTGQEVYNGPWGVIKVYNGQGHYGNFSASTIHTFYIGVNTLGKQFPLTLTRTVTIGGATITLDNNVGPAVGPTNYVRSIDPNVQAVFGPFTYLGSYVYNLGGAGTTPDQYSVKVDQKQVSYGYYIYLTIEGNTGVVIQSKNSIQYAYNLLRYVSMTLNKTAGPGTGTPVPMSCGLVIWNMTTYTVKITGLLDLKGNPVFNPESFRFKIQTKIGDNWVTFDRAQGSWRLDIGDVKAALNQVCGTITSFNDLKQCYYNLGPDGFRAAVLSLYQPIILTRLGGMLKLTDTTADLSTQDFVTKLVAEYVYNSGNDVVNALVFEAPLMAPVNWQGVLNVSILPVQIRLWRWSNLSLPPALPNPREYYYSDPLDLASLRFVVSGDTVYIDRYAYDGAITYDPWLGQVIWSLPPYVPAPGFVGNVRVSLLAWFNASGYLPAPTLIANLTTSGFRYFNYSDAMAYSGYFSKFNIGIVGSYSYKFRIYYNDALVGTANIIVRYPNVTSTGLMKQDAASVRGVLQPVYDSNNRVDMYNVEYATPARFYDREHVIHIAIIRIFQNILLRDACGNPISGVSAGLAGAYLTLNVTVGDRSVTISRLPLGSEVPVDVYIPIDQWGNPQLDLTRGSIVAYPVLYYFGYKLYPVANVSQIPASQPMPLTIPIKFGVVRKPVLYLPIAPLLFRVWSQAISADYDPLKEPLVGFVVRVFSTATGDEMARSISNVTGYAYVPNVPIGVPLKVSVRTIVPSSDKYWSYTYEQIKRSNDYASYATFMGRNPSDNVYTLGTRGAIDAGLEVNKTTIVLTAGNASKYICAKEPINLATQVFDLVVRLWDKTGKYLLRSQYVYFGPYPQATRPYLMNVTLVVDGGVYPDASRWMNYATNDYKILTDFRVIGITGMRSIYQKLASYYLKQAQTYLYCPTYAAANYSAAINAFALAAMAGYIANASTDRYAAVFLLTSQQPKDLIDVCAMTPSQVGASELARLFMPGQRLRFVVWYLGQKVFDDYVTITGPVVDIRTDVYPVNTTTYTKSMRLPVDAFVGFTLSDVYVGVAANKTPVDTLFANASVASRLLAPFDSMYKVYNLGWLVDNELAKSSQTMYNDMVYAVSGDQSQTWYYGTYKPTTSGVEFVYLPNLAVIRNGTTAKYLTTLLNSVQQRTVTQRTANSIPLQNFTVQVPASSSGTVTLRGAYIKYDPASNSTYLHLTAYNGTENGVLVQPYAVLNLQLAVLPNGTVKKDFVREYPANYTIDLYVYAKCGSVTLQGAPGDITVNVNVQAGSCPATIVLKGVNMSYPVKTIVLPATPSAEYVVSFDRWFSTMYDTAFMSYSVLYHSSDVVERNHILSVLTYPGANRICAVQTAVAQVGEDDEYTYRLWLRGANVTNYRTLLVTLPWKIAGGGKALVNITAYFDNNNTLIDYKVYNLTSMLNGTKGEQATVALPLNFGRVGQLAYAIATTGARVRYEIKFYMYDPRTAPYSVCAVKLVPLYANYKTVSMYDCAVPSLAGPTNIDPTTVVYSIDPAGSANNGFTVTFDQYGGFGAPITYVVRAGDVALLPSWYHKTSVAGSRISRIWLIAASDDPSKGPALGTKYVELTAKDDKVAVEGYKLFKYLVINYIPPVCRGYVTTTYLDEFDGSGRISGLGFGVGGTSSLLLSNYTHVAMWNSTAMWMAGGVFKLPTVALDYLSVQNDAQFPIYVGSLTVKYRDWRYEVPMNLTRVDAKSTVSMIPLNGYGFGRTYMINATDVWGFRLVQPNYAYGLKVYHGGLVDAIKYFGIPTMPKTLDKYIQPLTSQYYLQNVLYASHAETTQWTFGILNNKISEVTRGVWGNFDVNTTNWDYKYVFNFPTLPLKEIRDWNDRPLANQTVALFDRSGRLYAVVYSNSLGRLAYPLPDLSSVGLSNVVRVAWYDGYIVELLMGKPEFTIWVYDQLIQRDVTELGDASVNDKIRTYVYPLTVTVKDDAGRPLTNMIVKVVDTSTVGQLVNAANKTGADGGAQVVDLRISKYSTGVLSQIPPTSYYYYVYDPSGALVAAGRFEIQRGASVPSTGWNVVATVRYATEIPVKNSATRGYLLIKGVEFLNGTRKDIKIPFTISGGVMILGGKVPVSVEYPVEIYVTHVTLGGQEVPVKGGQFLVYSGKTTDLLSGLDFAELGLTGVVTIQAVDASGAPRSDWTVQVLYGNLTAAQGAGQVQAVLPRSDVLGQPYTVKVITNAMTPEGRALVKTQVLNLTQKALSLQIPVSTVKVVVQVVDGFGAVRSDWPVAVENVGSGMGQLSVELVDGQQYVARATGLGFTNTTAFTAKGPQMVIRIKIPTGKIVAQAVDGFGNVRSDWTVQIVGVTTGQGSVGPVEVLAGTYTVKTSVFGKEFSQTVNVQPGQTVTAAVQVPTAKLSVTAVDDDKKPIDQYVSSVEVTGPQTLMYSSSPKNVEVLAGTYTVKVQALGKEATAQIALNPGDVKNIQVVVPGTAGLDFFGTRIPLPTLVLYGLLLLVVIVILAILIIEYNNWRRRRLMQILAPPK</sequence>
<keyword evidence="1" id="KW-1133">Transmembrane helix</keyword>
<dbReference type="STRING" id="444157.Tneu_0064"/>
<keyword evidence="1" id="KW-0812">Transmembrane</keyword>
<evidence type="ECO:0000313" key="3">
    <source>
        <dbReference type="Proteomes" id="UP000001694"/>
    </source>
</evidence>
<protein>
    <submittedName>
        <fullName evidence="2">Uncharacterized protein</fullName>
    </submittedName>
</protein>
<dbReference type="KEGG" id="tne:Tneu_0064"/>
<dbReference type="EMBL" id="CP001014">
    <property type="protein sequence ID" value="ACB39022.1"/>
    <property type="molecule type" value="Genomic_DNA"/>
</dbReference>